<dbReference type="GO" id="GO:0051536">
    <property type="term" value="F:iron-sulfur cluster binding"/>
    <property type="evidence" value="ECO:0007669"/>
    <property type="project" value="InterPro"/>
</dbReference>
<proteinExistence type="predicted"/>
<dbReference type="Proteomes" id="UP000254834">
    <property type="component" value="Chromosome"/>
</dbReference>
<dbReference type="GO" id="GO:0016226">
    <property type="term" value="P:iron-sulfur cluster assembly"/>
    <property type="evidence" value="ECO:0007669"/>
    <property type="project" value="InterPro"/>
</dbReference>
<sequence length="128" mass="14491">MSMQNLYEQELLDHYQSPRNFGLFESFDFISPMYNPSCGDSVTICALVHESKITKIAFQGKGCVLSVAMASKLTEFALDKKLEQLLELDDTLVEQLLNMQLGLKRMQCGMLSLMALQKGIKSYLEKKV</sequence>
<dbReference type="AlphaFoldDB" id="A0A345ZBS9"/>
<dbReference type="CDD" id="cd06664">
    <property type="entry name" value="IscU_like"/>
    <property type="match status" value="1"/>
</dbReference>
<accession>A0A345ZBS9</accession>
<dbReference type="Gene3D" id="3.90.1010.10">
    <property type="match status" value="1"/>
</dbReference>
<gene>
    <name evidence="2" type="ORF">C0J27_03250</name>
</gene>
<reference evidence="2 3" key="1">
    <citation type="submission" date="2017-12" db="EMBL/GenBank/DDBJ databases">
        <title>Chromulinavorax destructans is a abundant pathogen of dominant heterotrophic picoflagllates.</title>
        <authorList>
            <person name="Deeg C.M."/>
            <person name="Zimmer M."/>
            <person name="Suttle C.A."/>
        </authorList>
    </citation>
    <scope>NUCLEOTIDE SEQUENCE [LARGE SCALE GENOMIC DNA]</scope>
    <source>
        <strain evidence="2 3">SeV1</strain>
    </source>
</reference>
<dbReference type="KEGG" id="cdes:C0J27_03250"/>
<dbReference type="InterPro" id="IPR002871">
    <property type="entry name" value="NIF_FeS_clus_asmbl_NifU_N"/>
</dbReference>
<dbReference type="SUPFAM" id="SSF82649">
    <property type="entry name" value="SufE/NifU"/>
    <property type="match status" value="1"/>
</dbReference>
<evidence type="ECO:0000313" key="3">
    <source>
        <dbReference type="Proteomes" id="UP000254834"/>
    </source>
</evidence>
<dbReference type="GO" id="GO:0005506">
    <property type="term" value="F:iron ion binding"/>
    <property type="evidence" value="ECO:0007669"/>
    <property type="project" value="InterPro"/>
</dbReference>
<protein>
    <submittedName>
        <fullName evidence="2">Iron-sulfur cluster assembly scaffold protein</fullName>
    </submittedName>
</protein>
<dbReference type="RefSeq" id="WP_115585761.1">
    <property type="nucleotide sequence ID" value="NZ_CP025544.1"/>
</dbReference>
<evidence type="ECO:0000259" key="1">
    <source>
        <dbReference type="Pfam" id="PF01592"/>
    </source>
</evidence>
<name>A0A345ZBS9_9BACT</name>
<feature type="domain" description="NIF system FeS cluster assembly NifU N-terminal" evidence="1">
    <location>
        <begin position="7"/>
        <end position="127"/>
    </location>
</feature>
<dbReference type="Pfam" id="PF01592">
    <property type="entry name" value="NifU_N"/>
    <property type="match status" value="1"/>
</dbReference>
<dbReference type="PANTHER" id="PTHR10093">
    <property type="entry name" value="IRON-SULFUR CLUSTER ASSEMBLY ENZYME NIFU HOMOLOG"/>
    <property type="match status" value="1"/>
</dbReference>
<dbReference type="EMBL" id="CP025544">
    <property type="protein sequence ID" value="AXK60746.1"/>
    <property type="molecule type" value="Genomic_DNA"/>
</dbReference>
<evidence type="ECO:0000313" key="2">
    <source>
        <dbReference type="EMBL" id="AXK60746.1"/>
    </source>
</evidence>
<dbReference type="OrthoDB" id="9804157at2"/>
<keyword evidence="3" id="KW-1185">Reference proteome</keyword>
<organism evidence="2 3">
    <name type="scientific">Candidatus Chromulinivorax destructor</name>
    <dbReference type="NCBI Taxonomy" id="2066483"/>
    <lineage>
        <taxon>Bacteria</taxon>
        <taxon>Candidatus Babelota</taxon>
        <taxon>Candidatus Babeliae</taxon>
        <taxon>Candidatus Babeliales</taxon>
        <taxon>Candidatus Chromulinivoraceae</taxon>
        <taxon>Candidatus Chromulinivorax</taxon>
    </lineage>
</organism>